<dbReference type="InterPro" id="IPR011006">
    <property type="entry name" value="CheY-like_superfamily"/>
</dbReference>
<feature type="domain" description="Response regulatory" evidence="3">
    <location>
        <begin position="5"/>
        <end position="119"/>
    </location>
</feature>
<keyword evidence="5" id="KW-1185">Reference proteome</keyword>
<dbReference type="EMBL" id="JJMU01000002">
    <property type="protein sequence ID" value="KGE15948.1"/>
    <property type="molecule type" value="Genomic_DNA"/>
</dbReference>
<sequence>MAINKIFICDDDRGITEMLEMVFELADYSVVVENNSLYAYDSIKRIQPQVVLVDLWMPVVSGDLLIKKIKSDPTLQNVYVACMSASRDGEQVAMDAGADIFIAKPFDLDQIMSIVGGAVSA</sequence>
<gene>
    <name evidence="4" type="ORF">DI53_0063</name>
</gene>
<dbReference type="InterPro" id="IPR050595">
    <property type="entry name" value="Bact_response_regulator"/>
</dbReference>
<feature type="modified residue" description="4-aspartylphosphate" evidence="2">
    <location>
        <position position="54"/>
    </location>
</feature>
<name>A0A0B8T5M4_9SPHI</name>
<accession>A0A0B8T5M4</accession>
<dbReference type="Proteomes" id="UP000031802">
    <property type="component" value="Unassembled WGS sequence"/>
</dbReference>
<dbReference type="RefSeq" id="WP_037494135.1">
    <property type="nucleotide sequence ID" value="NZ_JJMU01000002.1"/>
</dbReference>
<reference evidence="5" key="1">
    <citation type="submission" date="2014-04" db="EMBL/GenBank/DDBJ databases">
        <title>Whole-Genome optical mapping and complete genome sequence of Sphingobacterium deserti sp. nov., a new spaces isolated from desert in the west of China.</title>
        <authorList>
            <person name="Teng C."/>
            <person name="Zhou Z."/>
            <person name="Li X."/>
            <person name="Chen M."/>
            <person name="Lin M."/>
            <person name="Wang L."/>
            <person name="Su S."/>
            <person name="Zhang C."/>
            <person name="Zhang W."/>
        </authorList>
    </citation>
    <scope>NUCLEOTIDE SEQUENCE [LARGE SCALE GENOMIC DNA]</scope>
    <source>
        <strain evidence="5">ACCC05744</strain>
    </source>
</reference>
<protein>
    <submittedName>
        <fullName evidence="4">Response regulator receiver protein</fullName>
    </submittedName>
</protein>
<organism evidence="4 5">
    <name type="scientific">Sphingobacterium deserti</name>
    <dbReference type="NCBI Taxonomy" id="1229276"/>
    <lineage>
        <taxon>Bacteria</taxon>
        <taxon>Pseudomonadati</taxon>
        <taxon>Bacteroidota</taxon>
        <taxon>Sphingobacteriia</taxon>
        <taxon>Sphingobacteriales</taxon>
        <taxon>Sphingobacteriaceae</taxon>
        <taxon>Sphingobacterium</taxon>
    </lineage>
</organism>
<dbReference type="SUPFAM" id="SSF52172">
    <property type="entry name" value="CheY-like"/>
    <property type="match status" value="1"/>
</dbReference>
<evidence type="ECO:0000256" key="1">
    <source>
        <dbReference type="ARBA" id="ARBA00022553"/>
    </source>
</evidence>
<evidence type="ECO:0000313" key="5">
    <source>
        <dbReference type="Proteomes" id="UP000031802"/>
    </source>
</evidence>
<dbReference type="Gene3D" id="3.40.50.2300">
    <property type="match status" value="1"/>
</dbReference>
<dbReference type="AlphaFoldDB" id="A0A0B8T5M4"/>
<dbReference type="SMART" id="SM00448">
    <property type="entry name" value="REC"/>
    <property type="match status" value="1"/>
</dbReference>
<dbReference type="Pfam" id="PF00072">
    <property type="entry name" value="Response_reg"/>
    <property type="match status" value="1"/>
</dbReference>
<dbReference type="STRING" id="1229276.DI53_0063"/>
<dbReference type="PROSITE" id="PS50110">
    <property type="entry name" value="RESPONSE_REGULATORY"/>
    <property type="match status" value="1"/>
</dbReference>
<reference evidence="4 5" key="2">
    <citation type="journal article" date="2015" name="PLoS ONE">
        <title>Whole-Genome Optical Mapping and Finished Genome Sequence of Sphingobacterium deserti sp. nov., a New Species Isolated from the Western Desert of China.</title>
        <authorList>
            <person name="Teng C."/>
            <person name="Zhou Z."/>
            <person name="Molnar I."/>
            <person name="Li X."/>
            <person name="Tang R."/>
            <person name="Chen M."/>
            <person name="Wang L."/>
            <person name="Su S."/>
            <person name="Zhang W."/>
            <person name="Lin M."/>
        </authorList>
    </citation>
    <scope>NUCLEOTIDE SEQUENCE [LARGE SCALE GENOMIC DNA]</scope>
    <source>
        <strain evidence="5">ACCC05744</strain>
    </source>
</reference>
<dbReference type="PANTHER" id="PTHR44591">
    <property type="entry name" value="STRESS RESPONSE REGULATOR PROTEIN 1"/>
    <property type="match status" value="1"/>
</dbReference>
<dbReference type="PATRIC" id="fig|1229276.3.peg.69"/>
<comment type="caution">
    <text evidence="4">The sequence shown here is derived from an EMBL/GenBank/DDBJ whole genome shotgun (WGS) entry which is preliminary data.</text>
</comment>
<dbReference type="PANTHER" id="PTHR44591:SF3">
    <property type="entry name" value="RESPONSE REGULATORY DOMAIN-CONTAINING PROTEIN"/>
    <property type="match status" value="1"/>
</dbReference>
<evidence type="ECO:0000259" key="3">
    <source>
        <dbReference type="PROSITE" id="PS50110"/>
    </source>
</evidence>
<keyword evidence="1 2" id="KW-0597">Phosphoprotein</keyword>
<proteinExistence type="predicted"/>
<evidence type="ECO:0000313" key="4">
    <source>
        <dbReference type="EMBL" id="KGE15948.1"/>
    </source>
</evidence>
<dbReference type="GO" id="GO:0000160">
    <property type="term" value="P:phosphorelay signal transduction system"/>
    <property type="evidence" value="ECO:0007669"/>
    <property type="project" value="InterPro"/>
</dbReference>
<dbReference type="InterPro" id="IPR001789">
    <property type="entry name" value="Sig_transdc_resp-reg_receiver"/>
</dbReference>
<dbReference type="eggNOG" id="COG0745">
    <property type="taxonomic scope" value="Bacteria"/>
</dbReference>
<dbReference type="OrthoDB" id="9789181at2"/>
<evidence type="ECO:0000256" key="2">
    <source>
        <dbReference type="PROSITE-ProRule" id="PRU00169"/>
    </source>
</evidence>
<dbReference type="CDD" id="cd00156">
    <property type="entry name" value="REC"/>
    <property type="match status" value="1"/>
</dbReference>